<sequence length="365" mass="40249">MSTHAAIVTVGPGLPLEVHQVETPKPVGNQVRLRNEWTASTPLDLHQADGGFFVTSPQVLGDGHVGKVVEVGPEVSRLKIGDIVFGFGWRNQAEKAHQEFVVTNENLLAKMPVGFSPQEAVTLPNNFVTAWHTLTRELDLELPWPKPPNFQAKANGNWILIWGGSSSVGQYLLQILKYYGYQDVVATASKAHHERLSKYGARHCFDYRNEHVIDEIERFIHSQAGGAGQISLVVDCIGSQKASVMPVSKLAKAGSKVAIMLPVIIKDAAPGVKPEYTMDVNEGVSWADGVQRSGVRTHFYLENQHLADKLQSEIMPTLLEQRVIEPNDQVIVEGDTFLERAENALSKLRNKEVSGARLVWRVADA</sequence>
<evidence type="ECO:0000256" key="2">
    <source>
        <dbReference type="ARBA" id="ARBA00023002"/>
    </source>
</evidence>
<dbReference type="SUPFAM" id="SSF51735">
    <property type="entry name" value="NAD(P)-binding Rossmann-fold domains"/>
    <property type="match status" value="1"/>
</dbReference>
<dbReference type="Gene3D" id="3.40.50.720">
    <property type="entry name" value="NAD(P)-binding Rossmann-like Domain"/>
    <property type="match status" value="1"/>
</dbReference>
<comment type="similarity">
    <text evidence="1">Belongs to the zinc-containing alcohol dehydrogenase family.</text>
</comment>
<dbReference type="VEuPathDB" id="FungiDB:A1O9_09258"/>
<keyword evidence="5" id="KW-1185">Reference proteome</keyword>
<evidence type="ECO:0000259" key="3">
    <source>
        <dbReference type="SMART" id="SM00829"/>
    </source>
</evidence>
<dbReference type="InterPro" id="IPR047122">
    <property type="entry name" value="Trans-enoyl_RdTase-like"/>
</dbReference>
<dbReference type="InterPro" id="IPR013149">
    <property type="entry name" value="ADH-like_C"/>
</dbReference>
<comment type="caution">
    <text evidence="4">The sequence shown here is derived from an EMBL/GenBank/DDBJ whole genome shotgun (WGS) entry which is preliminary data.</text>
</comment>
<dbReference type="InterPro" id="IPR013154">
    <property type="entry name" value="ADH-like_N"/>
</dbReference>
<reference evidence="4 5" key="1">
    <citation type="submission" date="2013-03" db="EMBL/GenBank/DDBJ databases">
        <title>The Genome Sequence of Exophiala aquamarina CBS 119918.</title>
        <authorList>
            <consortium name="The Broad Institute Genomics Platform"/>
            <person name="Cuomo C."/>
            <person name="de Hoog S."/>
            <person name="Gorbushina A."/>
            <person name="Walker B."/>
            <person name="Young S.K."/>
            <person name="Zeng Q."/>
            <person name="Gargeya S."/>
            <person name="Fitzgerald M."/>
            <person name="Haas B."/>
            <person name="Abouelleil A."/>
            <person name="Allen A.W."/>
            <person name="Alvarado L."/>
            <person name="Arachchi H.M."/>
            <person name="Berlin A.M."/>
            <person name="Chapman S.B."/>
            <person name="Gainer-Dewar J."/>
            <person name="Goldberg J."/>
            <person name="Griggs A."/>
            <person name="Gujja S."/>
            <person name="Hansen M."/>
            <person name="Howarth C."/>
            <person name="Imamovic A."/>
            <person name="Ireland A."/>
            <person name="Larimer J."/>
            <person name="McCowan C."/>
            <person name="Murphy C."/>
            <person name="Pearson M."/>
            <person name="Poon T.W."/>
            <person name="Priest M."/>
            <person name="Roberts A."/>
            <person name="Saif S."/>
            <person name="Shea T."/>
            <person name="Sisk P."/>
            <person name="Sykes S."/>
            <person name="Wortman J."/>
            <person name="Nusbaum C."/>
            <person name="Birren B."/>
        </authorList>
    </citation>
    <scope>NUCLEOTIDE SEQUENCE [LARGE SCALE GENOMIC DNA]</scope>
    <source>
        <strain evidence="4 5">CBS 119918</strain>
    </source>
</reference>
<dbReference type="CDD" id="cd08249">
    <property type="entry name" value="enoyl_reductase_like"/>
    <property type="match status" value="1"/>
</dbReference>
<dbReference type="HOGENOM" id="CLU_026673_16_5_1"/>
<feature type="domain" description="Enoyl reductase (ER)" evidence="3">
    <location>
        <begin position="13"/>
        <end position="359"/>
    </location>
</feature>
<dbReference type="Proteomes" id="UP000027920">
    <property type="component" value="Unassembled WGS sequence"/>
</dbReference>
<dbReference type="EMBL" id="AMGV01000009">
    <property type="protein sequence ID" value="KEF54816.1"/>
    <property type="molecule type" value="Genomic_DNA"/>
</dbReference>
<evidence type="ECO:0000313" key="5">
    <source>
        <dbReference type="Proteomes" id="UP000027920"/>
    </source>
</evidence>
<dbReference type="PANTHER" id="PTHR45348:SF3">
    <property type="entry name" value="ENOYL REDUCTASE (ER) DOMAIN-CONTAINING PROTEIN"/>
    <property type="match status" value="1"/>
</dbReference>
<name>A0A072P4R9_9EURO</name>
<dbReference type="Gene3D" id="3.90.180.10">
    <property type="entry name" value="Medium-chain alcohol dehydrogenases, catalytic domain"/>
    <property type="match status" value="1"/>
</dbReference>
<dbReference type="PANTHER" id="PTHR45348">
    <property type="entry name" value="HYPOTHETICAL OXIDOREDUCTASE (EUROFUNG)"/>
    <property type="match status" value="1"/>
</dbReference>
<dbReference type="STRING" id="1182545.A0A072P4R9"/>
<evidence type="ECO:0000256" key="1">
    <source>
        <dbReference type="ARBA" id="ARBA00008072"/>
    </source>
</evidence>
<dbReference type="OrthoDB" id="9992527at2759"/>
<dbReference type="GeneID" id="25284168"/>
<protein>
    <recommendedName>
        <fullName evidence="3">Enoyl reductase (ER) domain-containing protein</fullName>
    </recommendedName>
</protein>
<dbReference type="InterPro" id="IPR011032">
    <property type="entry name" value="GroES-like_sf"/>
</dbReference>
<dbReference type="Pfam" id="PF00107">
    <property type="entry name" value="ADH_zinc_N"/>
    <property type="match status" value="1"/>
</dbReference>
<dbReference type="AlphaFoldDB" id="A0A072P4R9"/>
<dbReference type="InterPro" id="IPR020843">
    <property type="entry name" value="ER"/>
</dbReference>
<dbReference type="Pfam" id="PF08240">
    <property type="entry name" value="ADH_N"/>
    <property type="match status" value="1"/>
</dbReference>
<organism evidence="4 5">
    <name type="scientific">Exophiala aquamarina CBS 119918</name>
    <dbReference type="NCBI Taxonomy" id="1182545"/>
    <lineage>
        <taxon>Eukaryota</taxon>
        <taxon>Fungi</taxon>
        <taxon>Dikarya</taxon>
        <taxon>Ascomycota</taxon>
        <taxon>Pezizomycotina</taxon>
        <taxon>Eurotiomycetes</taxon>
        <taxon>Chaetothyriomycetidae</taxon>
        <taxon>Chaetothyriales</taxon>
        <taxon>Herpotrichiellaceae</taxon>
        <taxon>Exophiala</taxon>
    </lineage>
</organism>
<dbReference type="SUPFAM" id="SSF50129">
    <property type="entry name" value="GroES-like"/>
    <property type="match status" value="1"/>
</dbReference>
<keyword evidence="2" id="KW-0560">Oxidoreductase</keyword>
<gene>
    <name evidence="4" type="ORF">A1O9_09258</name>
</gene>
<proteinExistence type="inferred from homology"/>
<evidence type="ECO:0000313" key="4">
    <source>
        <dbReference type="EMBL" id="KEF54816.1"/>
    </source>
</evidence>
<accession>A0A072P4R9</accession>
<dbReference type="RefSeq" id="XP_013257406.1">
    <property type="nucleotide sequence ID" value="XM_013401952.1"/>
</dbReference>
<dbReference type="GO" id="GO:0016651">
    <property type="term" value="F:oxidoreductase activity, acting on NAD(P)H"/>
    <property type="evidence" value="ECO:0007669"/>
    <property type="project" value="InterPro"/>
</dbReference>
<dbReference type="InterPro" id="IPR036291">
    <property type="entry name" value="NAD(P)-bd_dom_sf"/>
</dbReference>
<dbReference type="SMART" id="SM00829">
    <property type="entry name" value="PKS_ER"/>
    <property type="match status" value="1"/>
</dbReference>